<dbReference type="Pfam" id="PF02845">
    <property type="entry name" value="CUE"/>
    <property type="match status" value="1"/>
</dbReference>
<dbReference type="PANTHER" id="PTHR16461:SF5">
    <property type="entry name" value="TOLL-INTERACTING PROTEIN"/>
    <property type="match status" value="1"/>
</dbReference>
<feature type="region of interest" description="Disordered" evidence="1">
    <location>
        <begin position="366"/>
        <end position="457"/>
    </location>
</feature>
<dbReference type="SUPFAM" id="SSF46934">
    <property type="entry name" value="UBA-like"/>
    <property type="match status" value="1"/>
</dbReference>
<feature type="region of interest" description="Disordered" evidence="1">
    <location>
        <begin position="296"/>
        <end position="333"/>
    </location>
</feature>
<name>A0A1G4IMF9_9SACH</name>
<dbReference type="PANTHER" id="PTHR16461">
    <property type="entry name" value="TOLL-INTERACTING PROTEIN"/>
    <property type="match status" value="1"/>
</dbReference>
<dbReference type="GO" id="GO:0070530">
    <property type="term" value="F:K63-linked polyubiquitin modification-dependent protein binding"/>
    <property type="evidence" value="ECO:0007669"/>
    <property type="project" value="EnsemblFungi"/>
</dbReference>
<dbReference type="EMBL" id="LT598460">
    <property type="protein sequence ID" value="SCU77783.1"/>
    <property type="molecule type" value="Genomic_DNA"/>
</dbReference>
<dbReference type="SMART" id="SM00546">
    <property type="entry name" value="CUE"/>
    <property type="match status" value="1"/>
</dbReference>
<feature type="region of interest" description="Disordered" evidence="1">
    <location>
        <begin position="338"/>
        <end position="357"/>
    </location>
</feature>
<accession>A0A1G4IMF9</accession>
<dbReference type="GO" id="GO:0031624">
    <property type="term" value="F:ubiquitin conjugating enzyme binding"/>
    <property type="evidence" value="ECO:0007669"/>
    <property type="project" value="TreeGrafter"/>
</dbReference>
<dbReference type="GO" id="GO:0006995">
    <property type="term" value="P:cellular response to nitrogen starvation"/>
    <property type="evidence" value="ECO:0007669"/>
    <property type="project" value="EnsemblFungi"/>
</dbReference>
<dbReference type="InterPro" id="IPR003892">
    <property type="entry name" value="CUE"/>
</dbReference>
<evidence type="ECO:0000259" key="2">
    <source>
        <dbReference type="PROSITE" id="PS51140"/>
    </source>
</evidence>
<dbReference type="Proteomes" id="UP000190274">
    <property type="component" value="Chromosome A"/>
</dbReference>
<dbReference type="STRING" id="1266660.A0A1G4IMF9"/>
<dbReference type="CDD" id="cd14372">
    <property type="entry name" value="CUE_Cue5p_like"/>
    <property type="match status" value="1"/>
</dbReference>
<feature type="compositionally biased region" description="Acidic residues" evidence="1">
    <location>
        <begin position="371"/>
        <end position="380"/>
    </location>
</feature>
<evidence type="ECO:0000256" key="1">
    <source>
        <dbReference type="SAM" id="MobiDB-lite"/>
    </source>
</evidence>
<evidence type="ECO:0000313" key="4">
    <source>
        <dbReference type="Proteomes" id="UP000190274"/>
    </source>
</evidence>
<dbReference type="GO" id="GO:0030674">
    <property type="term" value="F:protein-macromolecule adaptor activity"/>
    <property type="evidence" value="ECO:0007669"/>
    <property type="project" value="EnsemblFungi"/>
</dbReference>
<dbReference type="InterPro" id="IPR041807">
    <property type="entry name" value="Cue5/Don1_CUE"/>
</dbReference>
<feature type="compositionally biased region" description="Basic and acidic residues" evidence="1">
    <location>
        <begin position="207"/>
        <end position="228"/>
    </location>
</feature>
<sequence length="457" mass="51313">MAESLSKKGSLEEVPPVEATSPESISASKVETSPGEVDISETAEDTPKEDTQVPAEEDEQADAEVVARVGKHADNSAPEDLSDEERPPLPQRESATVHIPKNAIFTQLTEAFPGIEVKYVKAVLIASQGALDPAFNALLCLSDPNVEAETAIPTLQPQAGAGQPHRLETSGNSQLEQDEMLARQLDAQYNKSRTRHQRGDGGSSTLEGERFARESRIRDRQREYERRTTQGRRPLTSEERRYYHEMGQEVEDDDFLSQLMEKDLPEFRDKVGRQVQETGKKVNEWLSGFRKNWNQDQARDSQYSEYSDYPSQRARRTSSNQSAASEYERYARPEHRTARFNSFGAKEGDESGEGFNKLASHGISIYNKQDLDDDGQDEDIPPQLPSRNKHTEVKPETTYIDTPEAATRKKWQPLPPEPINLTPSKVNATANKATKKETDYNGNDAENDFLINSDDEL</sequence>
<dbReference type="OrthoDB" id="9942608at2759"/>
<dbReference type="PROSITE" id="PS51140">
    <property type="entry name" value="CUE"/>
    <property type="match status" value="1"/>
</dbReference>
<feature type="compositionally biased region" description="Polar residues" evidence="1">
    <location>
        <begin position="296"/>
        <end position="305"/>
    </location>
</feature>
<dbReference type="GO" id="GO:0036435">
    <property type="term" value="F:K48-linked polyubiquitin modification-dependent protein binding"/>
    <property type="evidence" value="ECO:0007669"/>
    <property type="project" value="EnsemblFungi"/>
</dbReference>
<dbReference type="GO" id="GO:0043130">
    <property type="term" value="F:ubiquitin binding"/>
    <property type="evidence" value="ECO:0007669"/>
    <property type="project" value="EnsemblFungi"/>
</dbReference>
<feature type="region of interest" description="Disordered" evidence="1">
    <location>
        <begin position="1"/>
        <end position="93"/>
    </location>
</feature>
<dbReference type="InterPro" id="IPR009060">
    <property type="entry name" value="UBA-like_sf"/>
</dbReference>
<dbReference type="GO" id="GO:0006511">
    <property type="term" value="P:ubiquitin-dependent protein catabolic process"/>
    <property type="evidence" value="ECO:0007669"/>
    <property type="project" value="EnsemblFungi"/>
</dbReference>
<dbReference type="AlphaFoldDB" id="A0A1G4IMF9"/>
<protein>
    <submittedName>
        <fullName evidence="3">LADA_0A02190g1_1</fullName>
    </submittedName>
</protein>
<keyword evidence="4" id="KW-1185">Reference proteome</keyword>
<dbReference type="FunFam" id="1.10.8.10:FF:000064">
    <property type="entry name" value="Similar to CUE domain-containing protein"/>
    <property type="match status" value="1"/>
</dbReference>
<feature type="domain" description="CUE" evidence="2">
    <location>
        <begin position="100"/>
        <end position="143"/>
    </location>
</feature>
<feature type="compositionally biased region" description="Polar residues" evidence="1">
    <location>
        <begin position="21"/>
        <end position="31"/>
    </location>
</feature>
<dbReference type="GO" id="GO:0005737">
    <property type="term" value="C:cytoplasm"/>
    <property type="evidence" value="ECO:0007669"/>
    <property type="project" value="TreeGrafter"/>
</dbReference>
<dbReference type="Gene3D" id="1.10.8.10">
    <property type="entry name" value="DNA helicase RuvA subunit, C-terminal domain"/>
    <property type="match status" value="1"/>
</dbReference>
<reference evidence="3 4" key="1">
    <citation type="submission" date="2016-03" db="EMBL/GenBank/DDBJ databases">
        <authorList>
            <person name="Devillers H."/>
        </authorList>
    </citation>
    <scope>NUCLEOTIDE SEQUENCE [LARGE SCALE GENOMIC DNA]</scope>
    <source>
        <strain evidence="3">CBS 10888</strain>
    </source>
</reference>
<proteinExistence type="predicted"/>
<evidence type="ECO:0000313" key="3">
    <source>
        <dbReference type="EMBL" id="SCU77783.1"/>
    </source>
</evidence>
<feature type="region of interest" description="Disordered" evidence="1">
    <location>
        <begin position="190"/>
        <end position="239"/>
    </location>
</feature>
<organism evidence="3 4">
    <name type="scientific">Lachancea dasiensis</name>
    <dbReference type="NCBI Taxonomy" id="1072105"/>
    <lineage>
        <taxon>Eukaryota</taxon>
        <taxon>Fungi</taxon>
        <taxon>Dikarya</taxon>
        <taxon>Ascomycota</taxon>
        <taxon>Saccharomycotina</taxon>
        <taxon>Saccharomycetes</taxon>
        <taxon>Saccharomycetales</taxon>
        <taxon>Saccharomycetaceae</taxon>
        <taxon>Lachancea</taxon>
    </lineage>
</organism>
<feature type="compositionally biased region" description="Basic and acidic residues" evidence="1">
    <location>
        <begin position="1"/>
        <end position="11"/>
    </location>
</feature>
<gene>
    <name evidence="3" type="ORF">LADA_0A02190G</name>
</gene>